<accession>D7E4G1</accession>
<protein>
    <submittedName>
        <fullName evidence="1">Uncharacterized protein</fullName>
    </submittedName>
</protein>
<dbReference type="AlphaFoldDB" id="D7E4G1"/>
<keyword evidence="2" id="KW-1185">Reference proteome</keyword>
<dbReference type="EMBL" id="CP002059">
    <property type="protein sequence ID" value="ADI63719.1"/>
    <property type="molecule type" value="Genomic_DNA"/>
</dbReference>
<dbReference type="eggNOG" id="COG3385">
    <property type="taxonomic scope" value="Bacteria"/>
</dbReference>
<dbReference type="HOGENOM" id="CLU_2826817_0_0_3"/>
<dbReference type="KEGG" id="naz:Aazo_1515"/>
<evidence type="ECO:0000313" key="1">
    <source>
        <dbReference type="EMBL" id="ADI63719.1"/>
    </source>
</evidence>
<reference evidence="1 2" key="1">
    <citation type="journal article" date="2010" name="PLoS ONE">
        <title>Genome erosion in a nitrogen-fixing vertically transmitted endosymbiotic multicellular cyanobacterium.</title>
        <authorList>
            <person name="Ran L."/>
            <person name="Larsson J."/>
            <person name="Vigil-Stenman T."/>
            <person name="Nylander J.A."/>
            <person name="Ininbergs K."/>
            <person name="Zheng W.W."/>
            <person name="Lapidus A."/>
            <person name="Lowry S."/>
            <person name="Haselkorn R."/>
            <person name="Bergman B."/>
        </authorList>
    </citation>
    <scope>NUCLEOTIDE SEQUENCE [LARGE SCALE GENOMIC DNA]</scope>
    <source>
        <strain evidence="1 2">0708</strain>
    </source>
</reference>
<dbReference type="Proteomes" id="UP000001511">
    <property type="component" value="Chromosome"/>
</dbReference>
<gene>
    <name evidence="1" type="ordered locus">Aazo_1515</name>
</gene>
<proteinExistence type="predicted"/>
<name>D7E4G1_NOSA0</name>
<organism evidence="1 2">
    <name type="scientific">Nostoc azollae (strain 0708)</name>
    <name type="common">Anabaena azollae (strain 0708)</name>
    <dbReference type="NCBI Taxonomy" id="551115"/>
    <lineage>
        <taxon>Bacteria</taxon>
        <taxon>Bacillati</taxon>
        <taxon>Cyanobacteriota</taxon>
        <taxon>Cyanophyceae</taxon>
        <taxon>Nostocales</taxon>
        <taxon>Nostocaceae</taxon>
        <taxon>Trichormus</taxon>
    </lineage>
</organism>
<evidence type="ECO:0000313" key="2">
    <source>
        <dbReference type="Proteomes" id="UP000001511"/>
    </source>
</evidence>
<sequence length="66" mass="7652">MVFGVVKNSEQLINRQVIERLLLAMTQSRKTNRDYTKKKHRLLVEDQVIAEQLSGLLTPTITNQEN</sequence>